<dbReference type="AlphaFoldDB" id="A0A2P2QHV1"/>
<evidence type="ECO:0000313" key="1">
    <source>
        <dbReference type="EMBL" id="MBX66475.1"/>
    </source>
</evidence>
<organism evidence="1">
    <name type="scientific">Rhizophora mucronata</name>
    <name type="common">Asiatic mangrove</name>
    <dbReference type="NCBI Taxonomy" id="61149"/>
    <lineage>
        <taxon>Eukaryota</taxon>
        <taxon>Viridiplantae</taxon>
        <taxon>Streptophyta</taxon>
        <taxon>Embryophyta</taxon>
        <taxon>Tracheophyta</taxon>
        <taxon>Spermatophyta</taxon>
        <taxon>Magnoliopsida</taxon>
        <taxon>eudicotyledons</taxon>
        <taxon>Gunneridae</taxon>
        <taxon>Pentapetalae</taxon>
        <taxon>rosids</taxon>
        <taxon>fabids</taxon>
        <taxon>Malpighiales</taxon>
        <taxon>Rhizophoraceae</taxon>
        <taxon>Rhizophora</taxon>
    </lineage>
</organism>
<dbReference type="EMBL" id="GGEC01085991">
    <property type="protein sequence ID" value="MBX66475.1"/>
    <property type="molecule type" value="Transcribed_RNA"/>
</dbReference>
<reference evidence="1" key="1">
    <citation type="submission" date="2018-02" db="EMBL/GenBank/DDBJ databases">
        <title>Rhizophora mucronata_Transcriptome.</title>
        <authorList>
            <person name="Meera S.P."/>
            <person name="Sreeshan A."/>
            <person name="Augustine A."/>
        </authorList>
    </citation>
    <scope>NUCLEOTIDE SEQUENCE</scope>
    <source>
        <tissue evidence="1">Leaf</tissue>
    </source>
</reference>
<name>A0A2P2QHV1_RHIMU</name>
<sequence>MIYPFFSQFLLQFKCEVFETFH</sequence>
<proteinExistence type="predicted"/>
<accession>A0A2P2QHV1</accession>
<protein>
    <submittedName>
        <fullName evidence="1">Uncharacterized protein</fullName>
    </submittedName>
</protein>